<dbReference type="GO" id="GO:0003677">
    <property type="term" value="F:DNA binding"/>
    <property type="evidence" value="ECO:0007669"/>
    <property type="project" value="UniProtKB-UniRule"/>
</dbReference>
<dbReference type="PROSITE" id="PS50977">
    <property type="entry name" value="HTH_TETR_2"/>
    <property type="match status" value="1"/>
</dbReference>
<keyword evidence="8" id="KW-1185">Reference proteome</keyword>
<dbReference type="PANTHER" id="PTHR43479:SF11">
    <property type="entry name" value="ACREF_ENVCD OPERON REPRESSOR-RELATED"/>
    <property type="match status" value="1"/>
</dbReference>
<dbReference type="PANTHER" id="PTHR43479">
    <property type="entry name" value="ACREF/ENVCD OPERON REPRESSOR-RELATED"/>
    <property type="match status" value="1"/>
</dbReference>
<evidence type="ECO:0000259" key="6">
    <source>
        <dbReference type="PROSITE" id="PS50977"/>
    </source>
</evidence>
<evidence type="ECO:0000256" key="2">
    <source>
        <dbReference type="ARBA" id="ARBA00023015"/>
    </source>
</evidence>
<dbReference type="InterPro" id="IPR036271">
    <property type="entry name" value="Tet_transcr_reg_TetR-rel_C_sf"/>
</dbReference>
<dbReference type="EMBL" id="FMZA01000012">
    <property type="protein sequence ID" value="SDC65296.1"/>
    <property type="molecule type" value="Genomic_DNA"/>
</dbReference>
<reference evidence="7 8" key="1">
    <citation type="submission" date="2016-10" db="EMBL/GenBank/DDBJ databases">
        <authorList>
            <person name="de Groot N.N."/>
        </authorList>
    </citation>
    <scope>NUCLEOTIDE SEQUENCE [LARGE SCALE GENOMIC DNA]</scope>
    <source>
        <strain evidence="7 8">DSM 45514</strain>
    </source>
</reference>
<dbReference type="InterPro" id="IPR001647">
    <property type="entry name" value="HTH_TetR"/>
</dbReference>
<dbReference type="OrthoDB" id="9816296at2"/>
<proteinExistence type="predicted"/>
<feature type="domain" description="HTH tetR-type" evidence="6">
    <location>
        <begin position="8"/>
        <end position="68"/>
    </location>
</feature>
<dbReference type="InterPro" id="IPR009057">
    <property type="entry name" value="Homeodomain-like_sf"/>
</dbReference>
<accession>A0A1G6ND93</accession>
<dbReference type="AlphaFoldDB" id="A0A1G6ND93"/>
<dbReference type="InterPro" id="IPR050624">
    <property type="entry name" value="HTH-type_Tx_Regulator"/>
</dbReference>
<evidence type="ECO:0000313" key="8">
    <source>
        <dbReference type="Proteomes" id="UP000199387"/>
    </source>
</evidence>
<dbReference type="InterPro" id="IPR039538">
    <property type="entry name" value="BetI_C"/>
</dbReference>
<keyword evidence="2" id="KW-0805">Transcription regulation</keyword>
<protein>
    <submittedName>
        <fullName evidence="7">Transcriptional regulator, TetR family</fullName>
    </submittedName>
</protein>
<dbReference type="Proteomes" id="UP000199387">
    <property type="component" value="Unassembled WGS sequence"/>
</dbReference>
<dbReference type="Gene3D" id="1.10.357.10">
    <property type="entry name" value="Tetracycline Repressor, domain 2"/>
    <property type="match status" value="1"/>
</dbReference>
<dbReference type="Pfam" id="PF00440">
    <property type="entry name" value="TetR_N"/>
    <property type="match status" value="1"/>
</dbReference>
<keyword evidence="4" id="KW-0804">Transcription</keyword>
<dbReference type="RefSeq" id="WP_091570564.1">
    <property type="nucleotide sequence ID" value="NZ_FMZA01000012.1"/>
</dbReference>
<sequence length="204" mass="23339">MPKIVNHEQKRKSIAHAAWKIIKEEGIEKASIRRVAVEAGMSAGALRHYFSSKDEMLLFIMDYYVEEGKKRSQRKNWSKNPLQAVEEILLELVPIDEEKKIETSVWWIFALRSLISDTLEEKKDEMTNGTYELANSMIEILVLQGFLSDSINVELEKSRLSVLIEGLSIHALLRPDVYSPKKVKEVIHYHLETLCGPEISEGSG</sequence>
<keyword evidence="3 5" id="KW-0238">DNA-binding</keyword>
<dbReference type="Pfam" id="PF13977">
    <property type="entry name" value="TetR_C_6"/>
    <property type="match status" value="1"/>
</dbReference>
<name>A0A1G6ND93_9BACL</name>
<evidence type="ECO:0000313" key="7">
    <source>
        <dbReference type="EMBL" id="SDC65296.1"/>
    </source>
</evidence>
<evidence type="ECO:0000256" key="3">
    <source>
        <dbReference type="ARBA" id="ARBA00023125"/>
    </source>
</evidence>
<dbReference type="SUPFAM" id="SSF48498">
    <property type="entry name" value="Tetracyclin repressor-like, C-terminal domain"/>
    <property type="match status" value="1"/>
</dbReference>
<evidence type="ECO:0000256" key="4">
    <source>
        <dbReference type="ARBA" id="ARBA00023163"/>
    </source>
</evidence>
<dbReference type="STRING" id="1236220.SAMN04488112_11292"/>
<feature type="DNA-binding region" description="H-T-H motif" evidence="5">
    <location>
        <begin position="31"/>
        <end position="50"/>
    </location>
</feature>
<keyword evidence="1" id="KW-0678">Repressor</keyword>
<gene>
    <name evidence="7" type="ORF">SAMN04488112_11292</name>
</gene>
<organism evidence="7 8">
    <name type="scientific">Melghirimyces thermohalophilus</name>
    <dbReference type="NCBI Taxonomy" id="1236220"/>
    <lineage>
        <taxon>Bacteria</taxon>
        <taxon>Bacillati</taxon>
        <taxon>Bacillota</taxon>
        <taxon>Bacilli</taxon>
        <taxon>Bacillales</taxon>
        <taxon>Thermoactinomycetaceae</taxon>
        <taxon>Melghirimyces</taxon>
    </lineage>
</organism>
<dbReference type="PRINTS" id="PR00455">
    <property type="entry name" value="HTHTETR"/>
</dbReference>
<evidence type="ECO:0000256" key="1">
    <source>
        <dbReference type="ARBA" id="ARBA00022491"/>
    </source>
</evidence>
<evidence type="ECO:0000256" key="5">
    <source>
        <dbReference type="PROSITE-ProRule" id="PRU00335"/>
    </source>
</evidence>
<dbReference type="SUPFAM" id="SSF46689">
    <property type="entry name" value="Homeodomain-like"/>
    <property type="match status" value="1"/>
</dbReference>